<gene>
    <name evidence="1" type="ORF">PCOR1329_LOCUS28530</name>
</gene>
<proteinExistence type="predicted"/>
<dbReference type="EMBL" id="CAUYUJ010010554">
    <property type="protein sequence ID" value="CAK0829639.1"/>
    <property type="molecule type" value="Genomic_DNA"/>
</dbReference>
<dbReference type="Proteomes" id="UP001189429">
    <property type="component" value="Unassembled WGS sequence"/>
</dbReference>
<organism evidence="1 2">
    <name type="scientific">Prorocentrum cordatum</name>
    <dbReference type="NCBI Taxonomy" id="2364126"/>
    <lineage>
        <taxon>Eukaryota</taxon>
        <taxon>Sar</taxon>
        <taxon>Alveolata</taxon>
        <taxon>Dinophyceae</taxon>
        <taxon>Prorocentrales</taxon>
        <taxon>Prorocentraceae</taxon>
        <taxon>Prorocentrum</taxon>
    </lineage>
</organism>
<feature type="non-terminal residue" evidence="1">
    <location>
        <position position="1"/>
    </location>
</feature>
<accession>A0ABN9SCD3</accession>
<name>A0ABN9SCD3_9DINO</name>
<sequence>DPPEGISQIARMLRLRRDISSRTAVPLLRVDVAFQVARHMHAQKADFTFNSVMMEVTASLDRPLGSLSLKAENFTDARICTICSEENECQTDMKMRHFEAATDMSCIERTIDDEDAHDYQTHLLPFLAAHGRVHESCAEA</sequence>
<feature type="non-terminal residue" evidence="1">
    <location>
        <position position="140"/>
    </location>
</feature>
<keyword evidence="2" id="KW-1185">Reference proteome</keyword>
<reference evidence="1" key="1">
    <citation type="submission" date="2023-10" db="EMBL/GenBank/DDBJ databases">
        <authorList>
            <person name="Chen Y."/>
            <person name="Shah S."/>
            <person name="Dougan E. K."/>
            <person name="Thang M."/>
            <person name="Chan C."/>
        </authorList>
    </citation>
    <scope>NUCLEOTIDE SEQUENCE [LARGE SCALE GENOMIC DNA]</scope>
</reference>
<comment type="caution">
    <text evidence="1">The sequence shown here is derived from an EMBL/GenBank/DDBJ whole genome shotgun (WGS) entry which is preliminary data.</text>
</comment>
<protein>
    <submittedName>
        <fullName evidence="1">Uncharacterized protein</fullName>
    </submittedName>
</protein>
<evidence type="ECO:0000313" key="2">
    <source>
        <dbReference type="Proteomes" id="UP001189429"/>
    </source>
</evidence>
<evidence type="ECO:0000313" key="1">
    <source>
        <dbReference type="EMBL" id="CAK0829639.1"/>
    </source>
</evidence>